<protein>
    <submittedName>
        <fullName evidence="2">Uncharacterized protein</fullName>
    </submittedName>
</protein>
<dbReference type="Proteomes" id="UP000499080">
    <property type="component" value="Unassembled WGS sequence"/>
</dbReference>
<proteinExistence type="predicted"/>
<name>A0A4Y2L3C3_ARAVE</name>
<gene>
    <name evidence="2" type="ORF">AVEN_162065_1</name>
</gene>
<dbReference type="OrthoDB" id="1099063at2759"/>
<evidence type="ECO:0000313" key="2">
    <source>
        <dbReference type="EMBL" id="GBN09098.1"/>
    </source>
</evidence>
<comment type="caution">
    <text evidence="2">The sequence shown here is derived from an EMBL/GenBank/DDBJ whole genome shotgun (WGS) entry which is preliminary data.</text>
</comment>
<organism evidence="2 3">
    <name type="scientific">Araneus ventricosus</name>
    <name type="common">Orbweaver spider</name>
    <name type="synonym">Epeira ventricosa</name>
    <dbReference type="NCBI Taxonomy" id="182803"/>
    <lineage>
        <taxon>Eukaryota</taxon>
        <taxon>Metazoa</taxon>
        <taxon>Ecdysozoa</taxon>
        <taxon>Arthropoda</taxon>
        <taxon>Chelicerata</taxon>
        <taxon>Arachnida</taxon>
        <taxon>Araneae</taxon>
        <taxon>Araneomorphae</taxon>
        <taxon>Entelegynae</taxon>
        <taxon>Araneoidea</taxon>
        <taxon>Araneidae</taxon>
        <taxon>Araneus</taxon>
    </lineage>
</organism>
<feature type="region of interest" description="Disordered" evidence="1">
    <location>
        <begin position="75"/>
        <end position="94"/>
    </location>
</feature>
<dbReference type="EMBL" id="BGPR01005320">
    <property type="protein sequence ID" value="GBN09098.1"/>
    <property type="molecule type" value="Genomic_DNA"/>
</dbReference>
<accession>A0A4Y2L3C3</accession>
<keyword evidence="3" id="KW-1185">Reference proteome</keyword>
<evidence type="ECO:0000313" key="3">
    <source>
        <dbReference type="Proteomes" id="UP000499080"/>
    </source>
</evidence>
<dbReference type="AlphaFoldDB" id="A0A4Y2L3C3"/>
<evidence type="ECO:0000256" key="1">
    <source>
        <dbReference type="SAM" id="MobiDB-lite"/>
    </source>
</evidence>
<reference evidence="2 3" key="1">
    <citation type="journal article" date="2019" name="Sci. Rep.">
        <title>Orb-weaving spider Araneus ventricosus genome elucidates the spidroin gene catalogue.</title>
        <authorList>
            <person name="Kono N."/>
            <person name="Nakamura H."/>
            <person name="Ohtoshi R."/>
            <person name="Moran D.A.P."/>
            <person name="Shinohara A."/>
            <person name="Yoshida Y."/>
            <person name="Fujiwara M."/>
            <person name="Mori M."/>
            <person name="Tomita M."/>
            <person name="Arakawa K."/>
        </authorList>
    </citation>
    <scope>NUCLEOTIDE SEQUENCE [LARGE SCALE GENOMIC DNA]</scope>
</reference>
<sequence length="94" mass="10727">MQQTPYTAEPQWNRVSNLKPFGPDVGTLPLGHLGPRVRQIQSFSFNQVLSLLKLWQLKKPKISLLHLTPLSMPRTESNLIKEPPTLDSSMDRVH</sequence>